<keyword evidence="3" id="KW-1185">Reference proteome</keyword>
<feature type="region of interest" description="Disordered" evidence="1">
    <location>
        <begin position="1"/>
        <end position="122"/>
    </location>
</feature>
<protein>
    <submittedName>
        <fullName evidence="2">Uncharacterized protein</fullName>
    </submittedName>
</protein>
<dbReference type="AlphaFoldDB" id="M2QY19"/>
<evidence type="ECO:0000313" key="2">
    <source>
        <dbReference type="EMBL" id="EMD30837.1"/>
    </source>
</evidence>
<proteinExistence type="predicted"/>
<organism evidence="2 3">
    <name type="scientific">Ceriporiopsis subvermispora (strain B)</name>
    <name type="common">White-rot fungus</name>
    <name type="synonym">Gelatoporia subvermispora</name>
    <dbReference type="NCBI Taxonomy" id="914234"/>
    <lineage>
        <taxon>Eukaryota</taxon>
        <taxon>Fungi</taxon>
        <taxon>Dikarya</taxon>
        <taxon>Basidiomycota</taxon>
        <taxon>Agaricomycotina</taxon>
        <taxon>Agaricomycetes</taxon>
        <taxon>Polyporales</taxon>
        <taxon>Gelatoporiaceae</taxon>
        <taxon>Gelatoporia</taxon>
    </lineage>
</organism>
<feature type="compositionally biased region" description="Polar residues" evidence="1">
    <location>
        <begin position="1"/>
        <end position="20"/>
    </location>
</feature>
<gene>
    <name evidence="2" type="ORF">CERSUDRAFT_100942</name>
</gene>
<dbReference type="Proteomes" id="UP000016930">
    <property type="component" value="Unassembled WGS sequence"/>
</dbReference>
<evidence type="ECO:0000313" key="3">
    <source>
        <dbReference type="Proteomes" id="UP000016930"/>
    </source>
</evidence>
<dbReference type="HOGENOM" id="CLU_900153_0_0_1"/>
<accession>M2QY19</accession>
<feature type="region of interest" description="Disordered" evidence="1">
    <location>
        <begin position="244"/>
        <end position="309"/>
    </location>
</feature>
<reference evidence="2 3" key="1">
    <citation type="journal article" date="2012" name="Proc. Natl. Acad. Sci. U.S.A.">
        <title>Comparative genomics of Ceriporiopsis subvermispora and Phanerochaete chrysosporium provide insight into selective ligninolysis.</title>
        <authorList>
            <person name="Fernandez-Fueyo E."/>
            <person name="Ruiz-Duenas F.J."/>
            <person name="Ferreira P."/>
            <person name="Floudas D."/>
            <person name="Hibbett D.S."/>
            <person name="Canessa P."/>
            <person name="Larrondo L.F."/>
            <person name="James T.Y."/>
            <person name="Seelenfreund D."/>
            <person name="Lobos S."/>
            <person name="Polanco R."/>
            <person name="Tello M."/>
            <person name="Honda Y."/>
            <person name="Watanabe T."/>
            <person name="Watanabe T."/>
            <person name="Ryu J.S."/>
            <person name="Kubicek C.P."/>
            <person name="Schmoll M."/>
            <person name="Gaskell J."/>
            <person name="Hammel K.E."/>
            <person name="St John F.J."/>
            <person name="Vanden Wymelenberg A."/>
            <person name="Sabat G."/>
            <person name="Splinter BonDurant S."/>
            <person name="Syed K."/>
            <person name="Yadav J.S."/>
            <person name="Doddapaneni H."/>
            <person name="Subramanian V."/>
            <person name="Lavin J.L."/>
            <person name="Oguiza J.A."/>
            <person name="Perez G."/>
            <person name="Pisabarro A.G."/>
            <person name="Ramirez L."/>
            <person name="Santoyo F."/>
            <person name="Master E."/>
            <person name="Coutinho P.M."/>
            <person name="Henrissat B."/>
            <person name="Lombard V."/>
            <person name="Magnuson J.K."/>
            <person name="Kuees U."/>
            <person name="Hori C."/>
            <person name="Igarashi K."/>
            <person name="Samejima M."/>
            <person name="Held B.W."/>
            <person name="Barry K.W."/>
            <person name="LaButti K.M."/>
            <person name="Lapidus A."/>
            <person name="Lindquist E.A."/>
            <person name="Lucas S.M."/>
            <person name="Riley R."/>
            <person name="Salamov A.A."/>
            <person name="Hoffmeister D."/>
            <person name="Schwenk D."/>
            <person name="Hadar Y."/>
            <person name="Yarden O."/>
            <person name="de Vries R.P."/>
            <person name="Wiebenga A."/>
            <person name="Stenlid J."/>
            <person name="Eastwood D."/>
            <person name="Grigoriev I.V."/>
            <person name="Berka R.M."/>
            <person name="Blanchette R.A."/>
            <person name="Kersten P."/>
            <person name="Martinez A.T."/>
            <person name="Vicuna R."/>
            <person name="Cullen D."/>
        </authorList>
    </citation>
    <scope>NUCLEOTIDE SEQUENCE [LARGE SCALE GENOMIC DNA]</scope>
    <source>
        <strain evidence="2 3">B</strain>
    </source>
</reference>
<dbReference type="EMBL" id="KB445833">
    <property type="protein sequence ID" value="EMD30837.1"/>
    <property type="molecule type" value="Genomic_DNA"/>
</dbReference>
<name>M2QY19_CERS8</name>
<feature type="compositionally biased region" description="Basic and acidic residues" evidence="1">
    <location>
        <begin position="297"/>
        <end position="309"/>
    </location>
</feature>
<sequence length="309" mass="34121">MPDTASPQSRCIYVPTTTRSDPPDLHRRESTRSRTSCCDARNRPSVQNEKIAQRQISRDRQRRHLRLLASGPPPPNLRTARRQNRAQGVARNAPLERRSAIASSTRIVKSEPPRPPKALQKRKSVIAVPAEEPRMRSVPQPGPAVTAQHISLPAAGPAAPASELQNSRPTCRLLVFPRPVMKATTAKSRAGLDVGRWTALDGGNCERRCPPARHCHGVRGAAKTMLRRICGLTVAGTLQHNKQQYSALEQTSRARNRGAQDRRGRRTAKPAEPPSPQNREAVKPPNLGTAGESALRTADRVCRTEEKWR</sequence>
<evidence type="ECO:0000256" key="1">
    <source>
        <dbReference type="SAM" id="MobiDB-lite"/>
    </source>
</evidence>
<feature type="compositionally biased region" description="Basic and acidic residues" evidence="1">
    <location>
        <begin position="21"/>
        <end position="32"/>
    </location>
</feature>